<dbReference type="STRING" id="1085623.GNIT_1744"/>
<gene>
    <name evidence="1" type="ordered locus">GNIT_1744</name>
</gene>
<dbReference type="eggNOG" id="ENOG5032SIP">
    <property type="taxonomic scope" value="Bacteria"/>
</dbReference>
<dbReference type="Gene3D" id="3.90.1720.30">
    <property type="entry name" value="PPPDE domains"/>
    <property type="match status" value="1"/>
</dbReference>
<reference evidence="1 2" key="1">
    <citation type="journal article" date="2011" name="J. Bacteriol.">
        <title>Complete genome sequence of seawater bacterium Glaciecola nitratireducens FR1064T.</title>
        <authorList>
            <person name="Bian F."/>
            <person name="Qin Q.L."/>
            <person name="Xie B.B."/>
            <person name="Shu Y.L."/>
            <person name="Zhang X.Y."/>
            <person name="Yu Y."/>
            <person name="Chen B."/>
            <person name="Chen X.L."/>
            <person name="Zhou B.C."/>
            <person name="Zhang Y.Z."/>
        </authorList>
    </citation>
    <scope>NUCLEOTIDE SEQUENCE [LARGE SCALE GENOMIC DNA]</scope>
    <source>
        <strain evidence="2">JCM 12485 / KCTC 12276 / FR1064</strain>
    </source>
</reference>
<evidence type="ECO:0000313" key="1">
    <source>
        <dbReference type="EMBL" id="AEP29857.1"/>
    </source>
</evidence>
<proteinExistence type="predicted"/>
<name>G4QGR2_GLANF</name>
<dbReference type="KEGG" id="gni:GNIT_1744"/>
<protein>
    <recommendedName>
        <fullName evidence="3">LRAT domain-containing protein</fullName>
    </recommendedName>
</protein>
<evidence type="ECO:0008006" key="3">
    <source>
        <dbReference type="Google" id="ProtNLM"/>
    </source>
</evidence>
<dbReference type="InterPro" id="IPR042266">
    <property type="entry name" value="PPPDE_sf"/>
</dbReference>
<accession>G4QGR2</accession>
<dbReference type="HOGENOM" id="CLU_1414312_0_0_6"/>
<dbReference type="OrthoDB" id="9812095at2"/>
<evidence type="ECO:0000313" key="2">
    <source>
        <dbReference type="Proteomes" id="UP000009282"/>
    </source>
</evidence>
<keyword evidence="2" id="KW-1185">Reference proteome</keyword>
<dbReference type="EMBL" id="CP003060">
    <property type="protein sequence ID" value="AEP29857.1"/>
    <property type="molecule type" value="Genomic_DNA"/>
</dbReference>
<organism evidence="1 2">
    <name type="scientific">Glaciecola nitratireducens (strain JCM 12485 / KCTC 12276 / FR1064)</name>
    <dbReference type="NCBI Taxonomy" id="1085623"/>
    <lineage>
        <taxon>Bacteria</taxon>
        <taxon>Pseudomonadati</taxon>
        <taxon>Pseudomonadota</taxon>
        <taxon>Gammaproteobacteria</taxon>
        <taxon>Alteromonadales</taxon>
        <taxon>Alteromonadaceae</taxon>
        <taxon>Brumicola</taxon>
    </lineage>
</organism>
<dbReference type="AlphaFoldDB" id="G4QGR2"/>
<dbReference type="RefSeq" id="WP_014108731.1">
    <property type="nucleotide sequence ID" value="NC_016041.1"/>
</dbReference>
<dbReference type="Proteomes" id="UP000009282">
    <property type="component" value="Chromosome"/>
</dbReference>
<sequence length="176" mass="19727">MPAPLLWFGAACLGLYASNRANDAYLKSTNTVRTLPGDSSKRITPRNGAIVTCGIYGVLDHTGVWVNGNIYELSGKGLIRSVSPERFLHNRTGKKIYVACDEHYMPLAADDVSQRCIDNLFQLRDYHLINNNCHQFVAEMLTGERTKITSFSDLNEALSSLFLTSINWHEAKVDFR</sequence>